<organism evidence="2 3">
    <name type="scientific">Corynebacterium anserum</name>
    <dbReference type="NCBI Taxonomy" id="2684406"/>
    <lineage>
        <taxon>Bacteria</taxon>
        <taxon>Bacillati</taxon>
        <taxon>Actinomycetota</taxon>
        <taxon>Actinomycetes</taxon>
        <taxon>Mycobacteriales</taxon>
        <taxon>Corynebacteriaceae</taxon>
        <taxon>Corynebacterium</taxon>
    </lineage>
</organism>
<dbReference type="InterPro" id="IPR029063">
    <property type="entry name" value="SAM-dependent_MTases_sf"/>
</dbReference>
<keyword evidence="3" id="KW-1185">Reference proteome</keyword>
<feature type="domain" description="THUMP-like" evidence="1">
    <location>
        <begin position="327"/>
        <end position="403"/>
    </location>
</feature>
<protein>
    <submittedName>
        <fullName evidence="2">SAM-dependent methyltransferase</fullName>
    </submittedName>
</protein>
<dbReference type="GO" id="GO:0032259">
    <property type="term" value="P:methylation"/>
    <property type="evidence" value="ECO:0007669"/>
    <property type="project" value="UniProtKB-KW"/>
</dbReference>
<dbReference type="Pfam" id="PF18096">
    <property type="entry name" value="Thump_like"/>
    <property type="match status" value="1"/>
</dbReference>
<reference evidence="2 3" key="1">
    <citation type="submission" date="2019-12" db="EMBL/GenBank/DDBJ databases">
        <title>Corynebacterium sp. nov., isolated from feces of the Anser Albifrons in China.</title>
        <authorList>
            <person name="Liu Q."/>
        </authorList>
    </citation>
    <scope>NUCLEOTIDE SEQUENCE [LARGE SCALE GENOMIC DNA]</scope>
    <source>
        <strain evidence="2 3">23H37-10</strain>
    </source>
</reference>
<keyword evidence="2" id="KW-0808">Transferase</keyword>
<evidence type="ECO:0000259" key="1">
    <source>
        <dbReference type="Pfam" id="PF18096"/>
    </source>
</evidence>
<keyword evidence="2" id="KW-0489">Methyltransferase</keyword>
<gene>
    <name evidence="2" type="ORF">GP473_05980</name>
</gene>
<dbReference type="Proteomes" id="UP000515275">
    <property type="component" value="Chromosome"/>
</dbReference>
<evidence type="ECO:0000313" key="3">
    <source>
        <dbReference type="Proteomes" id="UP000515275"/>
    </source>
</evidence>
<dbReference type="SUPFAM" id="SSF53335">
    <property type="entry name" value="S-adenosyl-L-methionine-dependent methyltransferases"/>
    <property type="match status" value="1"/>
</dbReference>
<dbReference type="EMBL" id="CP046883">
    <property type="protein sequence ID" value="QNH96269.1"/>
    <property type="molecule type" value="Genomic_DNA"/>
</dbReference>
<dbReference type="RefSeq" id="WP_186276701.1">
    <property type="nucleotide sequence ID" value="NZ_CP046883.1"/>
</dbReference>
<dbReference type="InterPro" id="IPR041497">
    <property type="entry name" value="Thump-like"/>
</dbReference>
<name>A0A7G7YP49_9CORY</name>
<accession>A0A7G7YP49</accession>
<evidence type="ECO:0000313" key="2">
    <source>
        <dbReference type="EMBL" id="QNH96269.1"/>
    </source>
</evidence>
<dbReference type="GO" id="GO:0008168">
    <property type="term" value="F:methyltransferase activity"/>
    <property type="evidence" value="ECO:0007669"/>
    <property type="project" value="UniProtKB-KW"/>
</dbReference>
<proteinExistence type="predicted"/>
<sequence length="405" mass="43773">MPYSREELDFLLSNDQAVTYAADLELSAASELKDLTALQKLFGQHARSLVELTRSRRVASRKIDSAAQWLVDSPSAQQATPSPVARFRSKNLEDLGVEWVADVTCSIGTELAHLHQAGIHAVGADLDESRVRMASHNVPECAVVRADALRPVVDAPVVIADPARRGSSGRIHRITDLMPPLPELIAAHKGRELAVKCAPGIDFTVLSQWAGQVDVVSVDGEVKEACVYTPGLQAEPSGQLVRRAVVLRGKTCLVLSSTLPYESDDAAAAGPAGRYIFDPDGAIVRAGLVRHLAHRHGWWQLDPRIAYLTGESLPGDGHSEDIRAAGVRAFRVEEAVPLKKLKAALTARKAVRLEILVRGVDVDPDQLRKKLKLKGDKGGKKEGTGWSVVITRIEDSAMAFICTAL</sequence>
<dbReference type="AlphaFoldDB" id="A0A7G7YP49"/>
<dbReference type="Gene3D" id="3.40.50.150">
    <property type="entry name" value="Vaccinia Virus protein VP39"/>
    <property type="match status" value="1"/>
</dbReference>
<dbReference type="KEGG" id="cans:GP473_05980"/>